<organism evidence="9 10">
    <name type="scientific">Paenibacillus baimaensis</name>
    <dbReference type="NCBI Taxonomy" id="2982185"/>
    <lineage>
        <taxon>Bacteria</taxon>
        <taxon>Bacillati</taxon>
        <taxon>Bacillota</taxon>
        <taxon>Bacilli</taxon>
        <taxon>Bacillales</taxon>
        <taxon>Paenibacillaceae</taxon>
        <taxon>Paenibacillus</taxon>
    </lineage>
</organism>
<evidence type="ECO:0000259" key="8">
    <source>
        <dbReference type="PROSITE" id="PS50928"/>
    </source>
</evidence>
<gene>
    <name evidence="9" type="ORF">OB236_20675</name>
</gene>
<keyword evidence="2 7" id="KW-0813">Transport</keyword>
<dbReference type="Pfam" id="PF00528">
    <property type="entry name" value="BPD_transp_1"/>
    <property type="match status" value="1"/>
</dbReference>
<dbReference type="InterPro" id="IPR035906">
    <property type="entry name" value="MetI-like_sf"/>
</dbReference>
<sequence length="295" mass="33708">MIKTKKTSAEKIGEFSLYLLMIVITVITLYPFWNQVITSISAESTLYTTGMLLLPSKLSFESYHVIFQYKAIWTGYGNTILRTILGVGLSLFFTALFAYPLSKKDLPYNRTITSFVLFTMLFSGGLIPNYLLVKQLGIFNSVWALVLPSMISAFNTLIMRNFFRSIPDSLEESARVDGAGYFFIFRKIIVPLSKPVLATVALWIAVNHWNAWFDAMIYITDSKKQVLQVVLRKIIVDNNMDQLNTMLYQFDQKDMFSTRQLQATVIMFSVLPMLVIYPFVQKYFVKGIMIGAVKG</sequence>
<evidence type="ECO:0000256" key="6">
    <source>
        <dbReference type="ARBA" id="ARBA00023136"/>
    </source>
</evidence>
<keyword evidence="10" id="KW-1185">Reference proteome</keyword>
<evidence type="ECO:0000256" key="7">
    <source>
        <dbReference type="RuleBase" id="RU363032"/>
    </source>
</evidence>
<feature type="transmembrane region" description="Helical" evidence="7">
    <location>
        <begin position="179"/>
        <end position="206"/>
    </location>
</feature>
<dbReference type="CDD" id="cd06261">
    <property type="entry name" value="TM_PBP2"/>
    <property type="match status" value="1"/>
</dbReference>
<dbReference type="EMBL" id="JAOQIO010000084">
    <property type="protein sequence ID" value="MCU6794528.1"/>
    <property type="molecule type" value="Genomic_DNA"/>
</dbReference>
<proteinExistence type="inferred from homology"/>
<keyword evidence="3" id="KW-1003">Cell membrane</keyword>
<feature type="transmembrane region" description="Helical" evidence="7">
    <location>
        <begin position="111"/>
        <end position="132"/>
    </location>
</feature>
<name>A0ABT2UIS0_9BACL</name>
<dbReference type="Gene3D" id="1.10.3720.10">
    <property type="entry name" value="MetI-like"/>
    <property type="match status" value="1"/>
</dbReference>
<keyword evidence="4 7" id="KW-0812">Transmembrane</keyword>
<comment type="similarity">
    <text evidence="7">Belongs to the binding-protein-dependent transport system permease family.</text>
</comment>
<evidence type="ECO:0000256" key="3">
    <source>
        <dbReference type="ARBA" id="ARBA00022475"/>
    </source>
</evidence>
<keyword evidence="6 7" id="KW-0472">Membrane</keyword>
<evidence type="ECO:0000256" key="2">
    <source>
        <dbReference type="ARBA" id="ARBA00022448"/>
    </source>
</evidence>
<dbReference type="Proteomes" id="UP001652445">
    <property type="component" value="Unassembled WGS sequence"/>
</dbReference>
<comment type="subcellular location">
    <subcellularLocation>
        <location evidence="1 7">Cell membrane</location>
        <topology evidence="1 7">Multi-pass membrane protein</topology>
    </subcellularLocation>
</comment>
<dbReference type="RefSeq" id="WP_076228977.1">
    <property type="nucleotide sequence ID" value="NZ_JAOQIO010000084.1"/>
</dbReference>
<feature type="transmembrane region" description="Helical" evidence="7">
    <location>
        <begin position="261"/>
        <end position="280"/>
    </location>
</feature>
<reference evidence="9 10" key="1">
    <citation type="submission" date="2022-09" db="EMBL/GenBank/DDBJ databases">
        <authorList>
            <person name="Han X.L."/>
            <person name="Wang Q."/>
            <person name="Lu T."/>
        </authorList>
    </citation>
    <scope>NUCLEOTIDE SEQUENCE [LARGE SCALE GENOMIC DNA]</scope>
    <source>
        <strain evidence="9 10">WQ 127069</strain>
    </source>
</reference>
<comment type="caution">
    <text evidence="9">The sequence shown here is derived from an EMBL/GenBank/DDBJ whole genome shotgun (WGS) entry which is preliminary data.</text>
</comment>
<dbReference type="InterPro" id="IPR000515">
    <property type="entry name" value="MetI-like"/>
</dbReference>
<feature type="transmembrane region" description="Helical" evidence="7">
    <location>
        <begin position="138"/>
        <end position="158"/>
    </location>
</feature>
<dbReference type="PROSITE" id="PS50928">
    <property type="entry name" value="ABC_TM1"/>
    <property type="match status" value="1"/>
</dbReference>
<evidence type="ECO:0000313" key="9">
    <source>
        <dbReference type="EMBL" id="MCU6794528.1"/>
    </source>
</evidence>
<evidence type="ECO:0000256" key="4">
    <source>
        <dbReference type="ARBA" id="ARBA00022692"/>
    </source>
</evidence>
<keyword evidence="5 7" id="KW-1133">Transmembrane helix</keyword>
<feature type="transmembrane region" description="Helical" evidence="7">
    <location>
        <begin position="12"/>
        <end position="33"/>
    </location>
</feature>
<dbReference type="SUPFAM" id="SSF161098">
    <property type="entry name" value="MetI-like"/>
    <property type="match status" value="1"/>
</dbReference>
<feature type="transmembrane region" description="Helical" evidence="7">
    <location>
        <begin position="80"/>
        <end position="99"/>
    </location>
</feature>
<accession>A0ABT2UIS0</accession>
<evidence type="ECO:0000256" key="5">
    <source>
        <dbReference type="ARBA" id="ARBA00022989"/>
    </source>
</evidence>
<evidence type="ECO:0000313" key="10">
    <source>
        <dbReference type="Proteomes" id="UP001652445"/>
    </source>
</evidence>
<evidence type="ECO:0000256" key="1">
    <source>
        <dbReference type="ARBA" id="ARBA00004651"/>
    </source>
</evidence>
<protein>
    <submittedName>
        <fullName evidence="9">Carbohydrate ABC transporter permease</fullName>
    </submittedName>
</protein>
<feature type="domain" description="ABC transmembrane type-1" evidence="8">
    <location>
        <begin position="76"/>
        <end position="277"/>
    </location>
</feature>
<dbReference type="PANTHER" id="PTHR43744:SF9">
    <property type="entry name" value="POLYGALACTURONAN_RHAMNOGALACTURONAN TRANSPORT SYSTEM PERMEASE PROTEIN YTCP"/>
    <property type="match status" value="1"/>
</dbReference>
<dbReference type="PANTHER" id="PTHR43744">
    <property type="entry name" value="ABC TRANSPORTER PERMEASE PROTEIN MG189-RELATED-RELATED"/>
    <property type="match status" value="1"/>
</dbReference>